<name>A0A8E2JZB6_9PEZI</name>
<dbReference type="OrthoDB" id="540004at2759"/>
<organism evidence="2 3">
    <name type="scientific">Glonium stellatum</name>
    <dbReference type="NCBI Taxonomy" id="574774"/>
    <lineage>
        <taxon>Eukaryota</taxon>
        <taxon>Fungi</taxon>
        <taxon>Dikarya</taxon>
        <taxon>Ascomycota</taxon>
        <taxon>Pezizomycotina</taxon>
        <taxon>Dothideomycetes</taxon>
        <taxon>Pleosporomycetidae</taxon>
        <taxon>Gloniales</taxon>
        <taxon>Gloniaceae</taxon>
        <taxon>Glonium</taxon>
    </lineage>
</organism>
<dbReference type="PANTHER" id="PTHR45036">
    <property type="entry name" value="METHYLTRANSFERASE LIKE 7B"/>
    <property type="match status" value="1"/>
</dbReference>
<dbReference type="EMBL" id="KV748546">
    <property type="protein sequence ID" value="OCL14687.1"/>
    <property type="molecule type" value="Genomic_DNA"/>
</dbReference>
<dbReference type="AlphaFoldDB" id="A0A8E2JZB6"/>
<keyword evidence="1" id="KW-0812">Transmembrane</keyword>
<dbReference type="Proteomes" id="UP000250140">
    <property type="component" value="Unassembled WGS sequence"/>
</dbReference>
<sequence length="275" mass="30152">MALVDCIPVHLRPSLLLLTGVYHFLMTIFETIFVHPDLSLLFNLSALREKSFGRLWINNGEAMSEKMPDSMDALLKTAHGVVLDVGPGSGEQLPRFYPDKIDIMYGAEPSIYLHPGLLKNADKAGFGSKYRALQCGGEPESLIPALAKVGALNVGASQGAFDAIVCVRVLCGVPRPEETIQGLYRLLKPGGRLLVCEHTVNPWRHGSGSILARIFQVIYKLLGWSFFMGGCNIDRDTVKFLRAGAGTEGWAKTELKYVEPDTAVPHIVGYLVKRT</sequence>
<accession>A0A8E2JZB6</accession>
<keyword evidence="3" id="KW-1185">Reference proteome</keyword>
<dbReference type="SUPFAM" id="SSF53335">
    <property type="entry name" value="S-adenosyl-L-methionine-dependent methyltransferases"/>
    <property type="match status" value="1"/>
</dbReference>
<feature type="transmembrane region" description="Helical" evidence="1">
    <location>
        <begin position="20"/>
        <end position="44"/>
    </location>
</feature>
<protein>
    <recommendedName>
        <fullName evidence="4">S-adenosyl-L-methionine-dependent methyltransferase</fullName>
    </recommendedName>
</protein>
<keyword evidence="1" id="KW-1133">Transmembrane helix</keyword>
<dbReference type="Pfam" id="PF13489">
    <property type="entry name" value="Methyltransf_23"/>
    <property type="match status" value="1"/>
</dbReference>
<dbReference type="PANTHER" id="PTHR45036:SF1">
    <property type="entry name" value="METHYLTRANSFERASE LIKE 7A"/>
    <property type="match status" value="1"/>
</dbReference>
<evidence type="ECO:0008006" key="4">
    <source>
        <dbReference type="Google" id="ProtNLM"/>
    </source>
</evidence>
<evidence type="ECO:0000313" key="2">
    <source>
        <dbReference type="EMBL" id="OCL14687.1"/>
    </source>
</evidence>
<dbReference type="CDD" id="cd02440">
    <property type="entry name" value="AdoMet_MTases"/>
    <property type="match status" value="1"/>
</dbReference>
<proteinExistence type="predicted"/>
<gene>
    <name evidence="2" type="ORF">AOQ84DRAFT_280523</name>
</gene>
<keyword evidence="1" id="KW-0472">Membrane</keyword>
<evidence type="ECO:0000256" key="1">
    <source>
        <dbReference type="SAM" id="Phobius"/>
    </source>
</evidence>
<evidence type="ECO:0000313" key="3">
    <source>
        <dbReference type="Proteomes" id="UP000250140"/>
    </source>
</evidence>
<reference evidence="2 3" key="1">
    <citation type="journal article" date="2016" name="Nat. Commun.">
        <title>Ectomycorrhizal ecology is imprinted in the genome of the dominant symbiotic fungus Cenococcum geophilum.</title>
        <authorList>
            <consortium name="DOE Joint Genome Institute"/>
            <person name="Peter M."/>
            <person name="Kohler A."/>
            <person name="Ohm R.A."/>
            <person name="Kuo A."/>
            <person name="Krutzmann J."/>
            <person name="Morin E."/>
            <person name="Arend M."/>
            <person name="Barry K.W."/>
            <person name="Binder M."/>
            <person name="Choi C."/>
            <person name="Clum A."/>
            <person name="Copeland A."/>
            <person name="Grisel N."/>
            <person name="Haridas S."/>
            <person name="Kipfer T."/>
            <person name="LaButti K."/>
            <person name="Lindquist E."/>
            <person name="Lipzen A."/>
            <person name="Maire R."/>
            <person name="Meier B."/>
            <person name="Mihaltcheva S."/>
            <person name="Molinier V."/>
            <person name="Murat C."/>
            <person name="Poggeler S."/>
            <person name="Quandt C.A."/>
            <person name="Sperisen C."/>
            <person name="Tritt A."/>
            <person name="Tisserant E."/>
            <person name="Crous P.W."/>
            <person name="Henrissat B."/>
            <person name="Nehls U."/>
            <person name="Egli S."/>
            <person name="Spatafora J.W."/>
            <person name="Grigoriev I.V."/>
            <person name="Martin F.M."/>
        </authorList>
    </citation>
    <scope>NUCLEOTIDE SEQUENCE [LARGE SCALE GENOMIC DNA]</scope>
    <source>
        <strain evidence="2 3">CBS 207.34</strain>
    </source>
</reference>
<dbReference type="InterPro" id="IPR052356">
    <property type="entry name" value="Thiol_S-MT"/>
</dbReference>
<dbReference type="InterPro" id="IPR029063">
    <property type="entry name" value="SAM-dependent_MTases_sf"/>
</dbReference>
<dbReference type="Gene3D" id="3.40.50.150">
    <property type="entry name" value="Vaccinia Virus protein VP39"/>
    <property type="match status" value="1"/>
</dbReference>